<dbReference type="NCBIfam" id="TIGR00262">
    <property type="entry name" value="trpA"/>
    <property type="match status" value="1"/>
</dbReference>
<dbReference type="Gene3D" id="3.20.20.70">
    <property type="entry name" value="Aldolase class I"/>
    <property type="match status" value="1"/>
</dbReference>
<keyword evidence="12" id="KW-1185">Reference proteome</keyword>
<evidence type="ECO:0000256" key="10">
    <source>
        <dbReference type="RuleBase" id="RU003662"/>
    </source>
</evidence>
<evidence type="ECO:0000313" key="12">
    <source>
        <dbReference type="Proteomes" id="UP000308489"/>
    </source>
</evidence>
<comment type="catalytic activity">
    <reaction evidence="8 9">
        <text>(1S,2R)-1-C-(indol-3-yl)glycerol 3-phosphate + L-serine = D-glyceraldehyde 3-phosphate + L-tryptophan + H2O</text>
        <dbReference type="Rhea" id="RHEA:10532"/>
        <dbReference type="ChEBI" id="CHEBI:15377"/>
        <dbReference type="ChEBI" id="CHEBI:33384"/>
        <dbReference type="ChEBI" id="CHEBI:57912"/>
        <dbReference type="ChEBI" id="CHEBI:58866"/>
        <dbReference type="ChEBI" id="CHEBI:59776"/>
        <dbReference type="EC" id="4.2.1.20"/>
    </reaction>
</comment>
<organism evidence="11 12">
    <name type="scientific">Hathewaya histolytica</name>
    <name type="common">Clostridium histolyticum</name>
    <dbReference type="NCBI Taxonomy" id="1498"/>
    <lineage>
        <taxon>Bacteria</taxon>
        <taxon>Bacillati</taxon>
        <taxon>Bacillota</taxon>
        <taxon>Clostridia</taxon>
        <taxon>Eubacteriales</taxon>
        <taxon>Clostridiaceae</taxon>
        <taxon>Hathewaya</taxon>
    </lineage>
</organism>
<dbReference type="GO" id="GO:0004834">
    <property type="term" value="F:tryptophan synthase activity"/>
    <property type="evidence" value="ECO:0007669"/>
    <property type="project" value="UniProtKB-UniRule"/>
</dbReference>
<dbReference type="InterPro" id="IPR018204">
    <property type="entry name" value="Trp_synthase_alpha_AS"/>
</dbReference>
<evidence type="ECO:0000313" key="11">
    <source>
        <dbReference type="EMBL" id="VTQ82394.1"/>
    </source>
</evidence>
<dbReference type="UniPathway" id="UPA00035">
    <property type="reaction ID" value="UER00044"/>
</dbReference>
<sequence>MREVINNIDLKFKSLKDKNEKALVTFITAGDPNLDITYELILKMEKSGADIIELGIPYSDPLADGEVIQLASERALMKGTNIQKIFNMLFKVRKVTNIPIVFLMYYNSLFKYGIEKFLVECKKVKVDGIVIPDIPIEERDNIIYKALKEDIYLIPLVARTSKERVEKITKQGRGFVYCVSVNGVTGARENMNTDIESYMNLVKSYTSIPTLIGFGISNASTVRKLKPYCDGVIIGSAIVKKVAMIGKSEKNINLIMEDISEFIKDIKKELKE</sequence>
<dbReference type="GO" id="GO:0005829">
    <property type="term" value="C:cytosol"/>
    <property type="evidence" value="ECO:0007669"/>
    <property type="project" value="TreeGrafter"/>
</dbReference>
<evidence type="ECO:0000256" key="2">
    <source>
        <dbReference type="ARBA" id="ARBA00004733"/>
    </source>
</evidence>
<comment type="subunit">
    <text evidence="3 9">Tetramer of two alpha and two beta chains.</text>
</comment>
<dbReference type="PROSITE" id="PS00167">
    <property type="entry name" value="TRP_SYNTHASE_ALPHA"/>
    <property type="match status" value="1"/>
</dbReference>
<keyword evidence="6 9" id="KW-0057">Aromatic amino acid biosynthesis</keyword>
<proteinExistence type="inferred from homology"/>
<evidence type="ECO:0000256" key="5">
    <source>
        <dbReference type="ARBA" id="ARBA00022822"/>
    </source>
</evidence>
<evidence type="ECO:0000256" key="4">
    <source>
        <dbReference type="ARBA" id="ARBA00022605"/>
    </source>
</evidence>
<evidence type="ECO:0000256" key="8">
    <source>
        <dbReference type="ARBA" id="ARBA00049047"/>
    </source>
</evidence>
<dbReference type="InterPro" id="IPR002028">
    <property type="entry name" value="Trp_synthase_suA"/>
</dbReference>
<protein>
    <recommendedName>
        <fullName evidence="9">Tryptophan synthase alpha chain</fullName>
        <ecNumber evidence="9">4.2.1.20</ecNumber>
    </recommendedName>
</protein>
<dbReference type="SUPFAM" id="SSF51366">
    <property type="entry name" value="Ribulose-phoshate binding barrel"/>
    <property type="match status" value="1"/>
</dbReference>
<dbReference type="Proteomes" id="UP000308489">
    <property type="component" value="Chromosome 1"/>
</dbReference>
<evidence type="ECO:0000256" key="6">
    <source>
        <dbReference type="ARBA" id="ARBA00023141"/>
    </source>
</evidence>
<comment type="function">
    <text evidence="1 9">The alpha subunit is responsible for the aldol cleavage of indoleglycerol phosphate to indole and glyceraldehyde 3-phosphate.</text>
</comment>
<dbReference type="PANTHER" id="PTHR43406">
    <property type="entry name" value="TRYPTOPHAN SYNTHASE, ALPHA CHAIN"/>
    <property type="match status" value="1"/>
</dbReference>
<dbReference type="InterPro" id="IPR011060">
    <property type="entry name" value="RibuloseP-bd_barrel"/>
</dbReference>
<dbReference type="EMBL" id="LR590481">
    <property type="protein sequence ID" value="VTQ82394.1"/>
    <property type="molecule type" value="Genomic_DNA"/>
</dbReference>
<name>A0A4U9QUM7_HATHI</name>
<dbReference type="InterPro" id="IPR013785">
    <property type="entry name" value="Aldolase_TIM"/>
</dbReference>
<keyword evidence="5 9" id="KW-0822">Tryptophan biosynthesis</keyword>
<reference evidence="11 12" key="1">
    <citation type="submission" date="2019-05" db="EMBL/GenBank/DDBJ databases">
        <authorList>
            <consortium name="Pathogen Informatics"/>
        </authorList>
    </citation>
    <scope>NUCLEOTIDE SEQUENCE [LARGE SCALE GENOMIC DNA]</scope>
    <source>
        <strain evidence="11 12">NCTC503</strain>
    </source>
</reference>
<dbReference type="AlphaFoldDB" id="A0A4U9QUM7"/>
<evidence type="ECO:0000256" key="3">
    <source>
        <dbReference type="ARBA" id="ARBA00011270"/>
    </source>
</evidence>
<feature type="active site" description="Proton acceptor" evidence="9">
    <location>
        <position position="53"/>
    </location>
</feature>
<keyword evidence="7 9" id="KW-0456">Lyase</keyword>
<evidence type="ECO:0000256" key="7">
    <source>
        <dbReference type="ARBA" id="ARBA00023239"/>
    </source>
</evidence>
<evidence type="ECO:0000256" key="1">
    <source>
        <dbReference type="ARBA" id="ARBA00003365"/>
    </source>
</evidence>
<comment type="pathway">
    <text evidence="2 9">Amino-acid biosynthesis; L-tryptophan biosynthesis; L-tryptophan from chorismate: step 5/5.</text>
</comment>
<dbReference type="EC" id="4.2.1.20" evidence="9"/>
<keyword evidence="4 9" id="KW-0028">Amino-acid biosynthesis</keyword>
<dbReference type="CDD" id="cd04724">
    <property type="entry name" value="Tryptophan_synthase_alpha"/>
    <property type="match status" value="1"/>
</dbReference>
<feature type="active site" description="Proton acceptor" evidence="9">
    <location>
        <position position="64"/>
    </location>
</feature>
<dbReference type="HAMAP" id="MF_00131">
    <property type="entry name" value="Trp_synth_alpha"/>
    <property type="match status" value="1"/>
</dbReference>
<evidence type="ECO:0000256" key="9">
    <source>
        <dbReference type="HAMAP-Rule" id="MF_00131"/>
    </source>
</evidence>
<gene>
    <name evidence="9 11" type="primary">trpA</name>
    <name evidence="11" type="ORF">NCTC503_00167</name>
</gene>
<comment type="similarity">
    <text evidence="9 10">Belongs to the TrpA family.</text>
</comment>
<dbReference type="Pfam" id="PF00290">
    <property type="entry name" value="Trp_syntA"/>
    <property type="match status" value="1"/>
</dbReference>
<dbReference type="PANTHER" id="PTHR43406:SF1">
    <property type="entry name" value="TRYPTOPHAN SYNTHASE ALPHA CHAIN, CHLOROPLASTIC"/>
    <property type="match status" value="1"/>
</dbReference>
<dbReference type="KEGG" id="hhw:NCTC503_00167"/>
<accession>A0A4U9QUM7</accession>
<dbReference type="FunFam" id="3.20.20.70:FF:000037">
    <property type="entry name" value="Tryptophan synthase alpha chain"/>
    <property type="match status" value="1"/>
</dbReference>